<dbReference type="Proteomes" id="UP000027153">
    <property type="component" value="Unassembled WGS sequence"/>
</dbReference>
<dbReference type="RefSeq" id="WP_048088657.1">
    <property type="nucleotide sequence ID" value="NZ_JMIY01000001.1"/>
</dbReference>
<comment type="caution">
    <text evidence="1">The sequence shown here is derived from an EMBL/GenBank/DDBJ whole genome shotgun (WGS) entry which is preliminary data.</text>
</comment>
<gene>
    <name evidence="1" type="ORF">ANME2D_00382</name>
</gene>
<sequence>MRKEAEARIKIKKLLEQSGWRFFNNEKGKANIVLENNIKCTKKTIDEFGNDFEKIKKGFIDLPLTEDQ</sequence>
<keyword evidence="2" id="KW-1185">Reference proteome</keyword>
<proteinExistence type="predicted"/>
<dbReference type="EMBL" id="JMIY01000001">
    <property type="protein sequence ID" value="KCZ73316.1"/>
    <property type="molecule type" value="Genomic_DNA"/>
</dbReference>
<accession>A0A062V2I9</accession>
<name>A0A062V2I9_9EURY</name>
<dbReference type="OrthoDB" id="11644at2157"/>
<evidence type="ECO:0000313" key="2">
    <source>
        <dbReference type="Proteomes" id="UP000027153"/>
    </source>
</evidence>
<evidence type="ECO:0000313" key="1">
    <source>
        <dbReference type="EMBL" id="KCZ73316.1"/>
    </source>
</evidence>
<dbReference type="AlphaFoldDB" id="A0A062V2I9"/>
<organism evidence="1 2">
    <name type="scientific">Candidatus Methanoperedens nitratireducens</name>
    <dbReference type="NCBI Taxonomy" id="1392998"/>
    <lineage>
        <taxon>Archaea</taxon>
        <taxon>Methanobacteriati</taxon>
        <taxon>Methanobacteriota</taxon>
        <taxon>Stenosarchaea group</taxon>
        <taxon>Methanomicrobia</taxon>
        <taxon>Methanosarcinales</taxon>
        <taxon>ANME-2 cluster</taxon>
        <taxon>Candidatus Methanoperedentaceae</taxon>
        <taxon>Candidatus Methanoperedens</taxon>
    </lineage>
</organism>
<protein>
    <submittedName>
        <fullName evidence="1">Uncharacterized protein</fullName>
    </submittedName>
</protein>
<reference evidence="1 2" key="1">
    <citation type="journal article" date="2013" name="Nature">
        <title>Anaerobic oxidation of methane coupled to nitrate reduction in a novel archaeal lineage.</title>
        <authorList>
            <person name="Haroon M.F."/>
            <person name="Hu S."/>
            <person name="Shi Y."/>
            <person name="Imelfort M."/>
            <person name="Keller J."/>
            <person name="Hugenholtz P."/>
            <person name="Yuan Z."/>
            <person name="Tyson G.W."/>
        </authorList>
    </citation>
    <scope>NUCLEOTIDE SEQUENCE [LARGE SCALE GENOMIC DNA]</scope>
    <source>
        <strain evidence="1 2">ANME-2d</strain>
    </source>
</reference>